<dbReference type="EMBL" id="KV417304">
    <property type="protein sequence ID" value="KZO93127.1"/>
    <property type="molecule type" value="Genomic_DNA"/>
</dbReference>
<dbReference type="Proteomes" id="UP000076738">
    <property type="component" value="Unassembled WGS sequence"/>
</dbReference>
<reference evidence="1 2" key="1">
    <citation type="journal article" date="2016" name="Mol. Biol. Evol.">
        <title>Comparative Genomics of Early-Diverging Mushroom-Forming Fungi Provides Insights into the Origins of Lignocellulose Decay Capabilities.</title>
        <authorList>
            <person name="Nagy L.G."/>
            <person name="Riley R."/>
            <person name="Tritt A."/>
            <person name="Adam C."/>
            <person name="Daum C."/>
            <person name="Floudas D."/>
            <person name="Sun H."/>
            <person name="Yadav J.S."/>
            <person name="Pangilinan J."/>
            <person name="Larsson K.H."/>
            <person name="Matsuura K."/>
            <person name="Barry K."/>
            <person name="Labutti K."/>
            <person name="Kuo R."/>
            <person name="Ohm R.A."/>
            <person name="Bhattacharya S.S."/>
            <person name="Shirouzu T."/>
            <person name="Yoshinaga Y."/>
            <person name="Martin F.M."/>
            <person name="Grigoriev I.V."/>
            <person name="Hibbett D.S."/>
        </authorList>
    </citation>
    <scope>NUCLEOTIDE SEQUENCE [LARGE SCALE GENOMIC DNA]</scope>
    <source>
        <strain evidence="1 2">TUFC12733</strain>
    </source>
</reference>
<proteinExistence type="predicted"/>
<evidence type="ECO:0000313" key="2">
    <source>
        <dbReference type="Proteomes" id="UP000076738"/>
    </source>
</evidence>
<organism evidence="1 2">
    <name type="scientific">Calocera viscosa (strain TUFC12733)</name>
    <dbReference type="NCBI Taxonomy" id="1330018"/>
    <lineage>
        <taxon>Eukaryota</taxon>
        <taxon>Fungi</taxon>
        <taxon>Dikarya</taxon>
        <taxon>Basidiomycota</taxon>
        <taxon>Agaricomycotina</taxon>
        <taxon>Dacrymycetes</taxon>
        <taxon>Dacrymycetales</taxon>
        <taxon>Dacrymycetaceae</taxon>
        <taxon>Calocera</taxon>
    </lineage>
</organism>
<evidence type="ECO:0000313" key="1">
    <source>
        <dbReference type="EMBL" id="KZO93127.1"/>
    </source>
</evidence>
<protein>
    <submittedName>
        <fullName evidence="1">Uncharacterized protein</fullName>
    </submittedName>
</protein>
<accession>A0A167J0H3</accession>
<dbReference type="AlphaFoldDB" id="A0A167J0H3"/>
<keyword evidence="2" id="KW-1185">Reference proteome</keyword>
<name>A0A167J0H3_CALVF</name>
<gene>
    <name evidence="1" type="ORF">CALVIDRAFT_268604</name>
</gene>
<sequence length="429" mass="48405">MVRNSFVGRSLYGCSMLVKQVSELDGSDRIFGNIKEEFKICVSDFVASSISIPVEFLCVCRFLWEPSWSRVTAEGRPLSSMEDFFWPLIDSKEHSSLSKASMKLLTTQVEKGMLASRDISKTLKCLLRWFRDNDHLYPKKQLALANSGLREVELPHEKNLLRACVNWHVNRGFAIPCEVVDLAQLLDVESTRIRVIWIKTHLSDLQLFFRQLENLGHVAQAFNQQRVWLWASHILYCLLWPFNSIAYEERILFTPVVKSWLACMCIPGILEMHLERSKLRSEFHSILRGCLILDVLLLRESRVMQKLQVLYEADETISWSVGETGKFKALLGDYKARLENLSPGVLVQRGTSAEAETAVPTEGALLPHTSGGWFQGIVPRLNPLPLLSCFLRCHGGNGAMVPAGRRDVEMALVGPSQRNAGEGGHSAPP</sequence>